<dbReference type="Proteomes" id="UP000499080">
    <property type="component" value="Unassembled WGS sequence"/>
</dbReference>
<reference evidence="2 3" key="1">
    <citation type="journal article" date="2019" name="Sci. Rep.">
        <title>Orb-weaving spider Araneus ventricosus genome elucidates the spidroin gene catalogue.</title>
        <authorList>
            <person name="Kono N."/>
            <person name="Nakamura H."/>
            <person name="Ohtoshi R."/>
            <person name="Moran D.A.P."/>
            <person name="Shinohara A."/>
            <person name="Yoshida Y."/>
            <person name="Fujiwara M."/>
            <person name="Mori M."/>
            <person name="Tomita M."/>
            <person name="Arakawa K."/>
        </authorList>
    </citation>
    <scope>NUCLEOTIDE SEQUENCE [LARGE SCALE GENOMIC DNA]</scope>
</reference>
<dbReference type="OrthoDB" id="10583891at2759"/>
<name>A0A4Y2UMG9_ARAVE</name>
<evidence type="ECO:0000313" key="3">
    <source>
        <dbReference type="Proteomes" id="UP000499080"/>
    </source>
</evidence>
<dbReference type="EMBL" id="BGPR01038254">
    <property type="protein sequence ID" value="GBO14068.1"/>
    <property type="molecule type" value="Genomic_DNA"/>
</dbReference>
<dbReference type="AlphaFoldDB" id="A0A4Y2UMG9"/>
<feature type="region of interest" description="Disordered" evidence="1">
    <location>
        <begin position="80"/>
        <end position="111"/>
    </location>
</feature>
<evidence type="ECO:0000313" key="2">
    <source>
        <dbReference type="EMBL" id="GBO14068.1"/>
    </source>
</evidence>
<sequence>MQPIAQQQQKMMGILVQANLFFAPSEYQSKCNNRSFFPKKIRLSAAVMDGASGEGIELTLENRRGAHLRNYERQCQGHRRQVLAEGGASSGGFDAREHNGGTSAGRGRNAR</sequence>
<accession>A0A4Y2UMG9</accession>
<organism evidence="2 3">
    <name type="scientific">Araneus ventricosus</name>
    <name type="common">Orbweaver spider</name>
    <name type="synonym">Epeira ventricosa</name>
    <dbReference type="NCBI Taxonomy" id="182803"/>
    <lineage>
        <taxon>Eukaryota</taxon>
        <taxon>Metazoa</taxon>
        <taxon>Ecdysozoa</taxon>
        <taxon>Arthropoda</taxon>
        <taxon>Chelicerata</taxon>
        <taxon>Arachnida</taxon>
        <taxon>Araneae</taxon>
        <taxon>Araneomorphae</taxon>
        <taxon>Entelegynae</taxon>
        <taxon>Araneoidea</taxon>
        <taxon>Araneidae</taxon>
        <taxon>Araneus</taxon>
    </lineage>
</organism>
<evidence type="ECO:0000256" key="1">
    <source>
        <dbReference type="SAM" id="MobiDB-lite"/>
    </source>
</evidence>
<keyword evidence="3" id="KW-1185">Reference proteome</keyword>
<gene>
    <name evidence="2" type="ORF">AVEN_46679_1</name>
</gene>
<protein>
    <submittedName>
        <fullName evidence="2">Uncharacterized protein</fullName>
    </submittedName>
</protein>
<comment type="caution">
    <text evidence="2">The sequence shown here is derived from an EMBL/GenBank/DDBJ whole genome shotgun (WGS) entry which is preliminary data.</text>
</comment>
<proteinExistence type="predicted"/>